<dbReference type="EMBL" id="APRE01000024">
    <property type="protein sequence ID" value="ENW74563.1"/>
    <property type="molecule type" value="Genomic_DNA"/>
</dbReference>
<dbReference type="RefSeq" id="WP_000182450.1">
    <property type="nucleotide sequence ID" value="NZ_KB849947.1"/>
</dbReference>
<reference evidence="1 2" key="1">
    <citation type="submission" date="2013-02" db="EMBL/GenBank/DDBJ databases">
        <title>The Genome Sequence of Acinetobacter baumannii NIPH 80.</title>
        <authorList>
            <consortium name="The Broad Institute Genome Sequencing Platform"/>
            <consortium name="The Broad Institute Genome Sequencing Center for Infectious Disease"/>
            <person name="Cerqueira G."/>
            <person name="Feldgarden M."/>
            <person name="Courvalin P."/>
            <person name="Perichon B."/>
            <person name="Grillot-Courvalin C."/>
            <person name="Clermont D."/>
            <person name="Rocha E."/>
            <person name="Yoon E.-J."/>
            <person name="Nemec A."/>
            <person name="Walker B."/>
            <person name="Young S.K."/>
            <person name="Zeng Q."/>
            <person name="Gargeya S."/>
            <person name="Fitzgerald M."/>
            <person name="Haas B."/>
            <person name="Abouelleil A."/>
            <person name="Alvarado L."/>
            <person name="Arachchi H.M."/>
            <person name="Berlin A.M."/>
            <person name="Chapman S.B."/>
            <person name="Dewar J."/>
            <person name="Goldberg J."/>
            <person name="Griggs A."/>
            <person name="Gujja S."/>
            <person name="Hansen M."/>
            <person name="Howarth C."/>
            <person name="Imamovic A."/>
            <person name="Larimer J."/>
            <person name="McCowan C."/>
            <person name="Murphy C."/>
            <person name="Neiman D."/>
            <person name="Pearson M."/>
            <person name="Priest M."/>
            <person name="Roberts A."/>
            <person name="Saif S."/>
            <person name="Shea T."/>
            <person name="Sisk P."/>
            <person name="Sykes S."/>
            <person name="Wortman J."/>
            <person name="Nusbaum C."/>
            <person name="Birren B."/>
        </authorList>
    </citation>
    <scope>NUCLEOTIDE SEQUENCE [LARGE SCALE GENOMIC DNA]</scope>
    <source>
        <strain evidence="1 2">NIPH 80</strain>
    </source>
</reference>
<dbReference type="Gene3D" id="3.40.50.450">
    <property type="match status" value="1"/>
</dbReference>
<evidence type="ECO:0000313" key="1">
    <source>
        <dbReference type="EMBL" id="ENW74563.1"/>
    </source>
</evidence>
<gene>
    <name evidence="1" type="ORF">F913_01022</name>
</gene>
<organism evidence="1 2">
    <name type="scientific">Acinetobacter baumannii NIPH 80</name>
    <dbReference type="NCBI Taxonomy" id="1217629"/>
    <lineage>
        <taxon>Bacteria</taxon>
        <taxon>Pseudomonadati</taxon>
        <taxon>Pseudomonadota</taxon>
        <taxon>Gammaproteobacteria</taxon>
        <taxon>Moraxellales</taxon>
        <taxon>Moraxellaceae</taxon>
        <taxon>Acinetobacter</taxon>
        <taxon>Acinetobacter calcoaceticus/baumannii complex</taxon>
    </lineage>
</organism>
<protein>
    <submittedName>
        <fullName evidence="1">Uncharacterized protein</fullName>
    </submittedName>
</protein>
<proteinExistence type="predicted"/>
<comment type="caution">
    <text evidence="1">The sequence shown here is derived from an EMBL/GenBank/DDBJ whole genome shotgun (WGS) entry which is preliminary data.</text>
</comment>
<accession>N9JS93</accession>
<dbReference type="Proteomes" id="UP000013021">
    <property type="component" value="Unassembled WGS sequence"/>
</dbReference>
<evidence type="ECO:0000313" key="2">
    <source>
        <dbReference type="Proteomes" id="UP000013021"/>
    </source>
</evidence>
<dbReference type="PATRIC" id="fig|1217629.3.peg.980"/>
<dbReference type="AlphaFoldDB" id="N9JS93"/>
<dbReference type="HOGENOM" id="CLU_078780_1_0_6"/>
<sequence>MTNKKAETIEPTTEYKPKKCFIVTPIGGDNTPTRRAADGLIRAVIEPVLESLEFETYVAHRISETGSITRQVIEHVLYDDLVIANLSELNPNVMYELAVRHCTKLPVVVLAEQGTILPFDIAAERTIFYTNDMHGAEDLKPQLINAIKNSLNQDNSDNPVYRVATSKVLREQIEQDSTQGYLLHKLDNLETSINSIVMAIKNDTPNNFIYKNKAKYGISKSSEMIFSRLLDEDTYLKIKDSIKSAYPNAKIDFEPRVRTSPTRTSIVMTSSIPLNSQVIEDSISHLLINDVEVTIISY</sequence>
<name>N9JS93_ACIBA</name>